<name>A0AAD7Y8V4_MYTSE</name>
<dbReference type="EMBL" id="JARGEI010000028">
    <property type="protein sequence ID" value="KAJ8706554.1"/>
    <property type="molecule type" value="Genomic_DNA"/>
</dbReference>
<evidence type="ECO:0000313" key="2">
    <source>
        <dbReference type="EMBL" id="KAJ8706554.1"/>
    </source>
</evidence>
<comment type="caution">
    <text evidence="2">The sequence shown here is derived from an EMBL/GenBank/DDBJ whole genome shotgun (WGS) entry which is preliminary data.</text>
</comment>
<dbReference type="PANTHER" id="PTHR46238:SF8">
    <property type="entry name" value="ENDONUCLEASE_EXONUCLEASE_PHOSPHATASE DOMAIN-CONTAINING PROTEIN"/>
    <property type="match status" value="1"/>
</dbReference>
<keyword evidence="3" id="KW-1185">Reference proteome</keyword>
<dbReference type="InterPro" id="IPR043128">
    <property type="entry name" value="Rev_trsase/Diguanyl_cyclase"/>
</dbReference>
<gene>
    <name evidence="2" type="ORF">PYW07_012632</name>
</gene>
<dbReference type="InterPro" id="IPR043502">
    <property type="entry name" value="DNA/RNA_pol_sf"/>
</dbReference>
<dbReference type="GO" id="GO:0071897">
    <property type="term" value="P:DNA biosynthetic process"/>
    <property type="evidence" value="ECO:0007669"/>
    <property type="project" value="UniProtKB-ARBA"/>
</dbReference>
<dbReference type="InterPro" id="IPR000477">
    <property type="entry name" value="RT_dom"/>
</dbReference>
<dbReference type="Proteomes" id="UP001231518">
    <property type="component" value="Chromosome 30"/>
</dbReference>
<reference evidence="2" key="1">
    <citation type="submission" date="2023-03" db="EMBL/GenBank/DDBJ databases">
        <title>Chromosome-level genomes of two armyworms, Mythimna separata and Mythimna loreyi, provide insights into the biosynthesis and reception of sex pheromones.</title>
        <authorList>
            <person name="Zhao H."/>
        </authorList>
    </citation>
    <scope>NUCLEOTIDE SEQUENCE</scope>
    <source>
        <strain evidence="2">BeijingLab</strain>
        <tissue evidence="2">Pupa</tissue>
    </source>
</reference>
<evidence type="ECO:0000259" key="1">
    <source>
        <dbReference type="PROSITE" id="PS50878"/>
    </source>
</evidence>
<evidence type="ECO:0000313" key="3">
    <source>
        <dbReference type="Proteomes" id="UP001231518"/>
    </source>
</evidence>
<protein>
    <recommendedName>
        <fullName evidence="1">Reverse transcriptase domain-containing protein</fullName>
    </recommendedName>
</protein>
<feature type="domain" description="Reverse transcriptase" evidence="1">
    <location>
        <begin position="1"/>
        <end position="130"/>
    </location>
</feature>
<dbReference type="AlphaFoldDB" id="A0AAD7Y8V4"/>
<dbReference type="Gene3D" id="3.30.70.270">
    <property type="match status" value="1"/>
</dbReference>
<dbReference type="PANTHER" id="PTHR46238">
    <property type="entry name" value="REVERSE TRANSCRIPTASE DOMAIN-CONTAINING PROTEIN"/>
    <property type="match status" value="1"/>
</dbReference>
<accession>A0AAD7Y8V4</accession>
<sequence>MYSHCSTQVRSAVGTTGSFNVAVGLHQGSALSPYLFLLIMDALTSDIQEEAPWCMLFADDIVLVAESGLEVQSRLEAWLHRLESVGLKLSRTKTEYLFCDFGGLSSPVPLDLTGTPIPICSEFRYLGSLVQGNGEVERYVTHRINSGWMKWRQVTGTICDPRMPLKLKGKIYKSVIRPVMLYGSECWAVKKTDEKRLHVAEMRMLRWMCGVTRMDKVRNEYIRGSLKVALVTEKLKGNRLSWYGHVKRRDETHVTKRVMSLHVDGWRGRGRPKKRWMDCVRSDMEEKGVSDSVTSDRTEWKKKTCCADPK</sequence>
<dbReference type="PROSITE" id="PS50878">
    <property type="entry name" value="RT_POL"/>
    <property type="match status" value="1"/>
</dbReference>
<dbReference type="SUPFAM" id="SSF56672">
    <property type="entry name" value="DNA/RNA polymerases"/>
    <property type="match status" value="1"/>
</dbReference>
<organism evidence="2 3">
    <name type="scientific">Mythimna separata</name>
    <name type="common">Oriental armyworm</name>
    <name type="synonym">Pseudaletia separata</name>
    <dbReference type="NCBI Taxonomy" id="271217"/>
    <lineage>
        <taxon>Eukaryota</taxon>
        <taxon>Metazoa</taxon>
        <taxon>Ecdysozoa</taxon>
        <taxon>Arthropoda</taxon>
        <taxon>Hexapoda</taxon>
        <taxon>Insecta</taxon>
        <taxon>Pterygota</taxon>
        <taxon>Neoptera</taxon>
        <taxon>Endopterygota</taxon>
        <taxon>Lepidoptera</taxon>
        <taxon>Glossata</taxon>
        <taxon>Ditrysia</taxon>
        <taxon>Noctuoidea</taxon>
        <taxon>Noctuidae</taxon>
        <taxon>Noctuinae</taxon>
        <taxon>Hadenini</taxon>
        <taxon>Mythimna</taxon>
    </lineage>
</organism>
<proteinExistence type="predicted"/>
<dbReference type="Pfam" id="PF00078">
    <property type="entry name" value="RVT_1"/>
    <property type="match status" value="1"/>
</dbReference>